<dbReference type="PANTHER" id="PTHR30346:SF26">
    <property type="entry name" value="HYDROGEN PEROXIDE-INDUCIBLE GENES ACTIVATOR"/>
    <property type="match status" value="1"/>
</dbReference>
<dbReference type="GO" id="GO:0003700">
    <property type="term" value="F:DNA-binding transcription factor activity"/>
    <property type="evidence" value="ECO:0007669"/>
    <property type="project" value="InterPro"/>
</dbReference>
<evidence type="ECO:0000313" key="7">
    <source>
        <dbReference type="EMBL" id="NML95490.1"/>
    </source>
</evidence>
<dbReference type="Pfam" id="PF03466">
    <property type="entry name" value="LysR_substrate"/>
    <property type="match status" value="1"/>
</dbReference>
<dbReference type="PROSITE" id="PS50931">
    <property type="entry name" value="HTH_LYSR"/>
    <property type="match status" value="1"/>
</dbReference>
<reference evidence="7 8" key="1">
    <citation type="submission" date="2020-04" db="EMBL/GenBank/DDBJ databases">
        <title>Novosphingobium sp. TW-4 isolated from soil.</title>
        <authorList>
            <person name="Dahal R.H."/>
            <person name="Chaudhary D.K."/>
        </authorList>
    </citation>
    <scope>NUCLEOTIDE SEQUENCE [LARGE SCALE GENOMIC DNA]</scope>
    <source>
        <strain evidence="7 8">TW-4</strain>
    </source>
</reference>
<keyword evidence="8" id="KW-1185">Reference proteome</keyword>
<dbReference type="InterPro" id="IPR005119">
    <property type="entry name" value="LysR_subst-bd"/>
</dbReference>
<dbReference type="InterPro" id="IPR000847">
    <property type="entry name" value="LysR_HTH_N"/>
</dbReference>
<dbReference type="Pfam" id="PF00126">
    <property type="entry name" value="HTH_1"/>
    <property type="match status" value="1"/>
</dbReference>
<evidence type="ECO:0000256" key="1">
    <source>
        <dbReference type="ARBA" id="ARBA00009437"/>
    </source>
</evidence>
<dbReference type="Proteomes" id="UP000583556">
    <property type="component" value="Unassembled WGS sequence"/>
</dbReference>
<dbReference type="EMBL" id="JABBGM010000010">
    <property type="protein sequence ID" value="NML95490.1"/>
    <property type="molecule type" value="Genomic_DNA"/>
</dbReference>
<dbReference type="PANTHER" id="PTHR30346">
    <property type="entry name" value="TRANSCRIPTIONAL DUAL REGULATOR HCAR-RELATED"/>
    <property type="match status" value="1"/>
</dbReference>
<evidence type="ECO:0000259" key="6">
    <source>
        <dbReference type="PROSITE" id="PS50931"/>
    </source>
</evidence>
<comment type="similarity">
    <text evidence="1">Belongs to the LysR transcriptional regulatory family.</text>
</comment>
<protein>
    <submittedName>
        <fullName evidence="7">LysR family transcriptional regulator</fullName>
    </submittedName>
</protein>
<keyword evidence="2" id="KW-0805">Transcription regulation</keyword>
<dbReference type="SUPFAM" id="SSF53850">
    <property type="entry name" value="Periplasmic binding protein-like II"/>
    <property type="match status" value="1"/>
</dbReference>
<organism evidence="7 8">
    <name type="scientific">Novosphingobium olei</name>
    <dbReference type="NCBI Taxonomy" id="2728851"/>
    <lineage>
        <taxon>Bacteria</taxon>
        <taxon>Pseudomonadati</taxon>
        <taxon>Pseudomonadota</taxon>
        <taxon>Alphaproteobacteria</taxon>
        <taxon>Sphingomonadales</taxon>
        <taxon>Sphingomonadaceae</taxon>
        <taxon>Novosphingobium</taxon>
    </lineage>
</organism>
<accession>A0A7Y0BRZ3</accession>
<name>A0A7Y0BRZ3_9SPHN</name>
<dbReference type="GO" id="GO:0003677">
    <property type="term" value="F:DNA binding"/>
    <property type="evidence" value="ECO:0007669"/>
    <property type="project" value="UniProtKB-KW"/>
</dbReference>
<keyword evidence="3" id="KW-0238">DNA-binding</keyword>
<dbReference type="AlphaFoldDB" id="A0A7Y0BRZ3"/>
<dbReference type="GO" id="GO:0032993">
    <property type="term" value="C:protein-DNA complex"/>
    <property type="evidence" value="ECO:0007669"/>
    <property type="project" value="TreeGrafter"/>
</dbReference>
<dbReference type="Gene3D" id="3.40.190.10">
    <property type="entry name" value="Periplasmic binding protein-like II"/>
    <property type="match status" value="2"/>
</dbReference>
<evidence type="ECO:0000256" key="5">
    <source>
        <dbReference type="ARBA" id="ARBA00023163"/>
    </source>
</evidence>
<dbReference type="PRINTS" id="PR00039">
    <property type="entry name" value="HTHLYSR"/>
</dbReference>
<dbReference type="InterPro" id="IPR036388">
    <property type="entry name" value="WH-like_DNA-bd_sf"/>
</dbReference>
<dbReference type="SUPFAM" id="SSF46785">
    <property type="entry name" value="Winged helix' DNA-binding domain"/>
    <property type="match status" value="1"/>
</dbReference>
<dbReference type="CDD" id="cd08411">
    <property type="entry name" value="PBP2_OxyR"/>
    <property type="match status" value="1"/>
</dbReference>
<keyword evidence="5" id="KW-0804">Transcription</keyword>
<feature type="domain" description="HTH lysR-type" evidence="6">
    <location>
        <begin position="8"/>
        <end position="64"/>
    </location>
</feature>
<dbReference type="Gene3D" id="1.10.10.10">
    <property type="entry name" value="Winged helix-like DNA-binding domain superfamily/Winged helix DNA-binding domain"/>
    <property type="match status" value="1"/>
</dbReference>
<gene>
    <name evidence="7" type="ORF">HHL27_17580</name>
</gene>
<evidence type="ECO:0000256" key="4">
    <source>
        <dbReference type="ARBA" id="ARBA00023159"/>
    </source>
</evidence>
<evidence type="ECO:0000256" key="3">
    <source>
        <dbReference type="ARBA" id="ARBA00023125"/>
    </source>
</evidence>
<dbReference type="InterPro" id="IPR036390">
    <property type="entry name" value="WH_DNA-bd_sf"/>
</dbReference>
<proteinExistence type="inferred from homology"/>
<dbReference type="RefSeq" id="WP_169494693.1">
    <property type="nucleotide sequence ID" value="NZ_AP029021.1"/>
</dbReference>
<comment type="caution">
    <text evidence="7">The sequence shown here is derived from an EMBL/GenBank/DDBJ whole genome shotgun (WGS) entry which is preliminary data.</text>
</comment>
<evidence type="ECO:0000313" key="8">
    <source>
        <dbReference type="Proteomes" id="UP000583556"/>
    </source>
</evidence>
<keyword evidence="4" id="KW-0010">Activator</keyword>
<sequence length="303" mass="32822">MSDPAAQPTLRQLRYLVALADCGSFTRAAGQVGVSQPSFSQAIAQVEDQLGGRVVERGGRAFLTPLGREAVALARRILAEAEGFAALALRHRDGELGGTIRLGVSPTLGPYILPQLVARLHKTHPRLKVYVREGLPDVLAEQLGDGLHDVLLVQLPVDDARFHVERLFREPMFLAMAADDPLRSVAAIRPEHLAGRGLLTMQPAYRMSTQVAALAERGGAQVLRDYEGTSLDAVRQMAGMGMGLALLPELYCRQEIRDDGDVIVRPFVGGRPYRDIGLVWRGGAGPSADLLLLAETLRSIAER</sequence>
<evidence type="ECO:0000256" key="2">
    <source>
        <dbReference type="ARBA" id="ARBA00023015"/>
    </source>
</evidence>